<feature type="region of interest" description="Disordered" evidence="1">
    <location>
        <begin position="1"/>
        <end position="125"/>
    </location>
</feature>
<evidence type="ECO:0000313" key="2">
    <source>
        <dbReference type="EMBL" id="VEL20887.1"/>
    </source>
</evidence>
<proteinExistence type="predicted"/>
<dbReference type="EMBL" id="CAAALY010048446">
    <property type="protein sequence ID" value="VEL20887.1"/>
    <property type="molecule type" value="Genomic_DNA"/>
</dbReference>
<organism evidence="2 3">
    <name type="scientific">Protopolystoma xenopodis</name>
    <dbReference type="NCBI Taxonomy" id="117903"/>
    <lineage>
        <taxon>Eukaryota</taxon>
        <taxon>Metazoa</taxon>
        <taxon>Spiralia</taxon>
        <taxon>Lophotrochozoa</taxon>
        <taxon>Platyhelminthes</taxon>
        <taxon>Monogenea</taxon>
        <taxon>Polyopisthocotylea</taxon>
        <taxon>Polystomatidea</taxon>
        <taxon>Polystomatidae</taxon>
        <taxon>Protopolystoma</taxon>
    </lineage>
</organism>
<accession>A0A448WUY4</accession>
<feature type="compositionally biased region" description="Basic and acidic residues" evidence="1">
    <location>
        <begin position="61"/>
        <end position="70"/>
    </location>
</feature>
<comment type="caution">
    <text evidence="2">The sequence shown here is derived from an EMBL/GenBank/DDBJ whole genome shotgun (WGS) entry which is preliminary data.</text>
</comment>
<evidence type="ECO:0000313" key="3">
    <source>
        <dbReference type="Proteomes" id="UP000784294"/>
    </source>
</evidence>
<feature type="compositionally biased region" description="Basic and acidic residues" evidence="1">
    <location>
        <begin position="17"/>
        <end position="28"/>
    </location>
</feature>
<dbReference type="Proteomes" id="UP000784294">
    <property type="component" value="Unassembled WGS sequence"/>
</dbReference>
<protein>
    <submittedName>
        <fullName evidence="2">Uncharacterized protein</fullName>
    </submittedName>
</protein>
<evidence type="ECO:0000256" key="1">
    <source>
        <dbReference type="SAM" id="MobiDB-lite"/>
    </source>
</evidence>
<feature type="compositionally biased region" description="Acidic residues" evidence="1">
    <location>
        <begin position="71"/>
        <end position="94"/>
    </location>
</feature>
<sequence>MMMPAADLQEVGGKQRVLGESDECRQSLEETGEDEDEDEVGDENGAVEESGDEDRGDEEETEKREEREVAEGGEDEDEDEEFEEECSLWGDYDDQIPYAFSDSNNLEHNPGNKGPSPLVQTGQKQAEAKWGNVSDENSGIDHGTYYLSEDFQQVQGVQRRLQNGELVFRLEDESRPAENDFEPMKFRLLKFNQVIYAKMNPKMAIAVNQIDPHGT</sequence>
<feature type="compositionally biased region" description="Acidic residues" evidence="1">
    <location>
        <begin position="30"/>
        <end position="60"/>
    </location>
</feature>
<dbReference type="AlphaFoldDB" id="A0A448WUY4"/>
<name>A0A448WUY4_9PLAT</name>
<reference evidence="2" key="1">
    <citation type="submission" date="2018-11" db="EMBL/GenBank/DDBJ databases">
        <authorList>
            <consortium name="Pathogen Informatics"/>
        </authorList>
    </citation>
    <scope>NUCLEOTIDE SEQUENCE</scope>
</reference>
<gene>
    <name evidence="2" type="ORF">PXEA_LOCUS14327</name>
</gene>
<keyword evidence="3" id="KW-1185">Reference proteome</keyword>